<protein>
    <submittedName>
        <fullName evidence="3">Uncharacterized protein</fullName>
    </submittedName>
</protein>
<feature type="compositionally biased region" description="Low complexity" evidence="2">
    <location>
        <begin position="539"/>
        <end position="551"/>
    </location>
</feature>
<feature type="region of interest" description="Disordered" evidence="2">
    <location>
        <begin position="340"/>
        <end position="395"/>
    </location>
</feature>
<dbReference type="AlphaFoldDB" id="H0ET87"/>
<reference evidence="3 4" key="1">
    <citation type="journal article" date="2012" name="Eukaryot. Cell">
        <title>Genome sequence of the fungus Glarea lozoyensis: the first genome sequence of a species from the Helotiaceae family.</title>
        <authorList>
            <person name="Youssar L."/>
            <person name="Gruening B.A."/>
            <person name="Erxleben A."/>
            <person name="Guenther S."/>
            <person name="Huettel W."/>
        </authorList>
    </citation>
    <scope>NUCLEOTIDE SEQUENCE [LARGE SCALE GENOMIC DNA]</scope>
    <source>
        <strain evidence="4">ATCC 74030 / MF5533</strain>
    </source>
</reference>
<comment type="caution">
    <text evidence="3">The sequence shown here is derived from an EMBL/GenBank/DDBJ whole genome shotgun (WGS) entry which is preliminary data.</text>
</comment>
<evidence type="ECO:0000313" key="3">
    <source>
        <dbReference type="EMBL" id="EHK98182.1"/>
    </source>
</evidence>
<organism evidence="3 4">
    <name type="scientific">Glarea lozoyensis (strain ATCC 74030 / MF5533)</name>
    <dbReference type="NCBI Taxonomy" id="1104152"/>
    <lineage>
        <taxon>Eukaryota</taxon>
        <taxon>Fungi</taxon>
        <taxon>Dikarya</taxon>
        <taxon>Ascomycota</taxon>
        <taxon>Pezizomycotina</taxon>
        <taxon>Leotiomycetes</taxon>
        <taxon>Helotiales</taxon>
        <taxon>Helotiaceae</taxon>
        <taxon>Glarea</taxon>
    </lineage>
</organism>
<feature type="compositionally biased region" description="Basic and acidic residues" evidence="2">
    <location>
        <begin position="444"/>
        <end position="461"/>
    </location>
</feature>
<feature type="compositionally biased region" description="Basic and acidic residues" evidence="2">
    <location>
        <begin position="556"/>
        <end position="586"/>
    </location>
</feature>
<feature type="compositionally biased region" description="Basic and acidic residues" evidence="2">
    <location>
        <begin position="470"/>
        <end position="493"/>
    </location>
</feature>
<evidence type="ECO:0000256" key="2">
    <source>
        <dbReference type="SAM" id="MobiDB-lite"/>
    </source>
</evidence>
<proteinExistence type="predicted"/>
<gene>
    <name evidence="3" type="ORF">M7I_5943</name>
</gene>
<keyword evidence="4" id="KW-1185">Reference proteome</keyword>
<dbReference type="EMBL" id="AGUE01000161">
    <property type="protein sequence ID" value="EHK98182.1"/>
    <property type="molecule type" value="Genomic_DNA"/>
</dbReference>
<feature type="coiled-coil region" evidence="1">
    <location>
        <begin position="298"/>
        <end position="332"/>
    </location>
</feature>
<dbReference type="OrthoDB" id="10619305at2759"/>
<accession>H0ET87</accession>
<keyword evidence="1" id="KW-0175">Coiled coil</keyword>
<evidence type="ECO:0000313" key="4">
    <source>
        <dbReference type="Proteomes" id="UP000005446"/>
    </source>
</evidence>
<feature type="compositionally biased region" description="Polar residues" evidence="2">
    <location>
        <begin position="626"/>
        <end position="635"/>
    </location>
</feature>
<dbReference type="InParanoid" id="H0ET87"/>
<feature type="compositionally biased region" description="Basic and acidic residues" evidence="2">
    <location>
        <begin position="529"/>
        <end position="538"/>
    </location>
</feature>
<name>H0ET87_GLAL7</name>
<feature type="region of interest" description="Disordered" evidence="2">
    <location>
        <begin position="411"/>
        <end position="709"/>
    </location>
</feature>
<dbReference type="Proteomes" id="UP000005446">
    <property type="component" value="Unassembled WGS sequence"/>
</dbReference>
<dbReference type="HOGENOM" id="CLU_354891_0_0_1"/>
<feature type="compositionally biased region" description="Basic and acidic residues" evidence="2">
    <location>
        <begin position="345"/>
        <end position="389"/>
    </location>
</feature>
<feature type="compositionally biased region" description="Basic and acidic residues" evidence="2">
    <location>
        <begin position="509"/>
        <end position="519"/>
    </location>
</feature>
<feature type="compositionally biased region" description="Basic and acidic residues" evidence="2">
    <location>
        <begin position="769"/>
        <end position="791"/>
    </location>
</feature>
<feature type="compositionally biased region" description="Basic and acidic residues" evidence="2">
    <location>
        <begin position="725"/>
        <end position="753"/>
    </location>
</feature>
<evidence type="ECO:0000256" key="1">
    <source>
        <dbReference type="SAM" id="Coils"/>
    </source>
</evidence>
<feature type="region of interest" description="Disordered" evidence="2">
    <location>
        <begin position="725"/>
        <end position="791"/>
    </location>
</feature>
<sequence length="791" mass="90227">MGKPRSMSSSVVEERLGREDEWDRTFRRTETEPYKEGRKVQRETVVYEKVDLKVMAPPAPKKTFKDVSNLKAKSNLAVVNWLLPKINYKTFIANYSDAVYDGQVSSKLLPAINEIFSNLEKAKSPEMRLEDFKGREGDVSALRWLFTSFGGPNLWKELATMITSCIIRETIEAISKKQLADVKSNIDWLYYYYGMLEEDSLFTELGGPLLEGEERKDRKVSYSQPINTSIEQGEKMYLTRAHLRSQLWNAIWRVDEETRGGQSEALLRLADSSMKKIETRAGSLYPDEKVRGEIHASLRTMTRGCRNIENRIEEEKQDKELAKQVLKTLEKGAYGGVFGALDQSPKQEPKQFAKDAGKANSDKKDSGDDKETSTKDEKKKAARESRERAASINKKLARDARERALENNARILREMNEVAVFQTRGPRSPKDRQEGAARITAQAARDEARRKSIVEEPEAKARTKQRRSSRSPEKESSQHDAPRYQVRRGKDNELVLARAPRSAGQAKQSKPETLGDKIKAAFQVPVVEYRVEPRESRHGSSPSRSNSKASPPTAPAKERTEHKRQSTTYHDERDIRTSDRDTRPSDRPIGLGLRPKSKTSSPRPHGIHGQPLRYSPPGTPYIPEARQQSRQTRSPSPIRYRVLPPTPGAPINFSRKQVSPGPQDRPTSPISEFGGHSHPLESHPIERPPIGSYFPATPKKKAGEEDAPMWKQLQDDERKLEEWRQSKMGPHEPARHSRVPEKGILKPKWAGELRRKKSVGFTPSTKMTESLRREVEREEERRGRRGERERY</sequence>